<reference evidence="2 3" key="1">
    <citation type="submission" date="2013-12" db="EMBL/GenBank/DDBJ databases">
        <authorList>
            <person name="Cubeta M."/>
            <person name="Pakala S."/>
            <person name="Fedorova N."/>
            <person name="Thomas E."/>
            <person name="Dean R."/>
            <person name="Jabaji S."/>
            <person name="Neate S."/>
            <person name="Toda T."/>
            <person name="Tavantzis S."/>
            <person name="Vilgalys R."/>
            <person name="Bharathan N."/>
            <person name="Pakala S."/>
            <person name="Losada L.S."/>
            <person name="Zafar N."/>
            <person name="Nierman W."/>
        </authorList>
    </citation>
    <scope>NUCLEOTIDE SEQUENCE [LARGE SCALE GENOMIC DNA]</scope>
    <source>
        <strain evidence="2 3">123E</strain>
    </source>
</reference>
<gene>
    <name evidence="2" type="ORF">V565_286750</name>
</gene>
<dbReference type="AlphaFoldDB" id="A0A074RDX5"/>
<proteinExistence type="predicted"/>
<feature type="region of interest" description="Disordered" evidence="1">
    <location>
        <begin position="81"/>
        <end position="141"/>
    </location>
</feature>
<dbReference type="Proteomes" id="UP000027456">
    <property type="component" value="Unassembled WGS sequence"/>
</dbReference>
<feature type="compositionally biased region" description="Basic and acidic residues" evidence="1">
    <location>
        <begin position="81"/>
        <end position="91"/>
    </location>
</feature>
<keyword evidence="3" id="KW-1185">Reference proteome</keyword>
<sequence length="353" mass="39813">MKHLRPGKELVELQEMVQSTLRPRHCGRPPGGLGTSAAGSLTADPLRSLITIDLPLAIPVLWDKVDIHSVEQRAHEEWARRKQIQEKKQAEARQGNKVTRAATKVRHIQEENAEPAPQIPRKRPRKSQSNQLATHSDTDNFSDAEALANAMRMHEDDAGERGYLSWRLEDDEGVLLLASAMKYLASRTVTESGIKVGKEYLTKYLEKCTKLRGAARIHPNHHMSTHIAKQLSRFGPMHQIWTYSGERLNFTLKNTNNNRHGGGEREMTFAVALHRRRASITRLTNIATDQNDPLAKWANYMLSLGHSDLRGTAALETSDSIANDNAYINRKRSAKGIRLKPHQFEALANVLER</sequence>
<dbReference type="STRING" id="1423351.A0A074RDX5"/>
<dbReference type="PANTHER" id="PTHR46579:SF1">
    <property type="entry name" value="F5_8 TYPE C DOMAIN-CONTAINING PROTEIN"/>
    <property type="match status" value="1"/>
</dbReference>
<dbReference type="PANTHER" id="PTHR46579">
    <property type="entry name" value="F5/8 TYPE C DOMAIN-CONTAINING PROTEIN-RELATED"/>
    <property type="match status" value="1"/>
</dbReference>
<dbReference type="HOGENOM" id="CLU_786574_0_0_1"/>
<evidence type="ECO:0000256" key="1">
    <source>
        <dbReference type="SAM" id="MobiDB-lite"/>
    </source>
</evidence>
<feature type="compositionally biased region" description="Polar residues" evidence="1">
    <location>
        <begin position="127"/>
        <end position="141"/>
    </location>
</feature>
<dbReference type="OrthoDB" id="3239894at2759"/>
<protein>
    <submittedName>
        <fullName evidence="2">Uncharacterized protein</fullName>
    </submittedName>
</protein>
<evidence type="ECO:0000313" key="3">
    <source>
        <dbReference type="Proteomes" id="UP000027456"/>
    </source>
</evidence>
<comment type="caution">
    <text evidence="2">The sequence shown here is derived from an EMBL/GenBank/DDBJ whole genome shotgun (WGS) entry which is preliminary data.</text>
</comment>
<accession>A0A074RDX5</accession>
<name>A0A074RDX5_9AGAM</name>
<feature type="non-terminal residue" evidence="2">
    <location>
        <position position="353"/>
    </location>
</feature>
<organism evidence="2 3">
    <name type="scientific">Rhizoctonia solani 123E</name>
    <dbReference type="NCBI Taxonomy" id="1423351"/>
    <lineage>
        <taxon>Eukaryota</taxon>
        <taxon>Fungi</taxon>
        <taxon>Dikarya</taxon>
        <taxon>Basidiomycota</taxon>
        <taxon>Agaricomycotina</taxon>
        <taxon>Agaricomycetes</taxon>
        <taxon>Cantharellales</taxon>
        <taxon>Ceratobasidiaceae</taxon>
        <taxon>Rhizoctonia</taxon>
    </lineage>
</organism>
<dbReference type="EMBL" id="AZST01001939">
    <property type="protein sequence ID" value="KEP45331.1"/>
    <property type="molecule type" value="Genomic_DNA"/>
</dbReference>
<evidence type="ECO:0000313" key="2">
    <source>
        <dbReference type="EMBL" id="KEP45331.1"/>
    </source>
</evidence>